<dbReference type="EC" id="3.5.4.27" evidence="3 10"/>
<evidence type="ECO:0000256" key="3">
    <source>
        <dbReference type="ARBA" id="ARBA00012765"/>
    </source>
</evidence>
<dbReference type="GO" id="GO:0018759">
    <property type="term" value="F:methenyltetrahydromethanopterin cyclohydrolase activity"/>
    <property type="evidence" value="ECO:0007669"/>
    <property type="project" value="UniProtKB-UniRule"/>
</dbReference>
<reference evidence="11 12" key="1">
    <citation type="journal article" date="2019" name="Int. J. Syst. Evol. Microbiol.">
        <title>The Global Catalogue of Microorganisms (GCM) 10K type strain sequencing project: providing services to taxonomists for standard genome sequencing and annotation.</title>
        <authorList>
            <consortium name="The Broad Institute Genomics Platform"/>
            <consortium name="The Broad Institute Genome Sequencing Center for Infectious Disease"/>
            <person name="Wu L."/>
            <person name="Ma J."/>
        </authorList>
    </citation>
    <scope>NUCLEOTIDE SEQUENCE [LARGE SCALE GENOMIC DNA]</scope>
    <source>
        <strain evidence="11 12">PSRA2</strain>
    </source>
</reference>
<comment type="catalytic activity">
    <reaction evidence="9 10">
        <text>5,10-methenyl-5,6,7,8-tetrahydromethanopterin + H2O = N(5)-formyl-5,6,7,8-tetrahydromethanopterin + H(+)</text>
        <dbReference type="Rhea" id="RHEA:19053"/>
        <dbReference type="ChEBI" id="CHEBI:15377"/>
        <dbReference type="ChEBI" id="CHEBI:15378"/>
        <dbReference type="ChEBI" id="CHEBI:58018"/>
        <dbReference type="ChEBI" id="CHEBI:58337"/>
        <dbReference type="EC" id="3.5.4.27"/>
    </reaction>
</comment>
<evidence type="ECO:0000313" key="12">
    <source>
        <dbReference type="Proteomes" id="UP001596406"/>
    </source>
</evidence>
<evidence type="ECO:0000256" key="7">
    <source>
        <dbReference type="ARBA" id="ARBA00022801"/>
    </source>
</evidence>
<dbReference type="InterPro" id="IPR003209">
    <property type="entry name" value="METHMP_CycHdrlase"/>
</dbReference>
<evidence type="ECO:0000313" key="11">
    <source>
        <dbReference type="EMBL" id="MFC6835542.1"/>
    </source>
</evidence>
<sequence length="310" mass="32772">MESLNRMALDLVDEALDFADELAIEAFELDNGARVIDFGVEALGGIEAGLLLAEIQSAGLATVASSMDDVAGAPRPVVDFSTDHPALALLCAQKAGWELTVDGYEALGSGPARALVAEEEEYRQLGYADAFEFAVLSVESDVLPDEAVAEHVAERCDVSPESVVLPTYPTASIVGSVTTAARAAELAVWRCFELGFDPLDLLTATARSPVAPVAADEEAAIARTNDALAYGAQVHLTAESDFDAFDEVPSSAREEYGTPFAQVFDDVDWDFYEVPESVFAPAQVTVDVVGGPTRSLGRTDEDLLASSFGL</sequence>
<evidence type="ECO:0000256" key="8">
    <source>
        <dbReference type="ARBA" id="ARBA00030468"/>
    </source>
</evidence>
<evidence type="ECO:0000256" key="10">
    <source>
        <dbReference type="HAMAP-Rule" id="MF_00486"/>
    </source>
</evidence>
<evidence type="ECO:0000256" key="1">
    <source>
        <dbReference type="ARBA" id="ARBA00004496"/>
    </source>
</evidence>
<dbReference type="EMBL" id="JBHSXM010000001">
    <property type="protein sequence ID" value="MFC6835542.1"/>
    <property type="molecule type" value="Genomic_DNA"/>
</dbReference>
<keyword evidence="7 10" id="KW-0378">Hydrolase</keyword>
<comment type="function">
    <text evidence="10">Catalyzes the hydrolysis of methenyl-H(4)MPT(+) to 5-formyl-H(4)MPT.</text>
</comment>
<name>A0ABD5U8I5_9EURY</name>
<organism evidence="11 12">
    <name type="scientific">Halomarina ordinaria</name>
    <dbReference type="NCBI Taxonomy" id="3033939"/>
    <lineage>
        <taxon>Archaea</taxon>
        <taxon>Methanobacteriati</taxon>
        <taxon>Methanobacteriota</taxon>
        <taxon>Stenosarchaea group</taxon>
        <taxon>Halobacteria</taxon>
        <taxon>Halobacteriales</taxon>
        <taxon>Natronomonadaceae</taxon>
        <taxon>Halomarina</taxon>
    </lineage>
</organism>
<dbReference type="SUPFAM" id="SSF56199">
    <property type="entry name" value="Methenyltetrahydromethanopterin cyclohydrolase"/>
    <property type="match status" value="1"/>
</dbReference>
<keyword evidence="12" id="KW-1185">Reference proteome</keyword>
<accession>A0ABD5U8I5</accession>
<keyword evidence="6 10" id="KW-0554">One-carbon metabolism</keyword>
<proteinExistence type="inferred from homology"/>
<dbReference type="Gene3D" id="3.30.1030.10">
    <property type="entry name" value="Methenyltetrahydromethanopterin Cyclohydrolase, Chain A, domain 2"/>
    <property type="match status" value="1"/>
</dbReference>
<dbReference type="RefSeq" id="WP_304447240.1">
    <property type="nucleotide sequence ID" value="NZ_JARRAH010000001.1"/>
</dbReference>
<dbReference type="Proteomes" id="UP001596406">
    <property type="component" value="Unassembled WGS sequence"/>
</dbReference>
<comment type="similarity">
    <text evidence="2 10">Belongs to the MCH family.</text>
</comment>
<comment type="caution">
    <text evidence="11">The sequence shown here is derived from an EMBL/GenBank/DDBJ whole genome shotgun (WGS) entry which is preliminary data.</text>
</comment>
<dbReference type="AlphaFoldDB" id="A0ABD5U8I5"/>
<evidence type="ECO:0000256" key="9">
    <source>
        <dbReference type="ARBA" id="ARBA00048684"/>
    </source>
</evidence>
<evidence type="ECO:0000256" key="4">
    <source>
        <dbReference type="ARBA" id="ARBA00020597"/>
    </source>
</evidence>
<dbReference type="GO" id="GO:0006730">
    <property type="term" value="P:one-carbon metabolic process"/>
    <property type="evidence" value="ECO:0007669"/>
    <property type="project" value="UniProtKB-UniRule"/>
</dbReference>
<dbReference type="NCBIfam" id="TIGR03120">
    <property type="entry name" value="one_C_mch"/>
    <property type="match status" value="1"/>
</dbReference>
<dbReference type="Gene3D" id="3.10.340.11">
    <property type="entry name" value="Methenyltetrahydromethanopterin Cyclohydrolase, Chain A, domain 1"/>
    <property type="match status" value="1"/>
</dbReference>
<gene>
    <name evidence="10 11" type="primary">mch</name>
    <name evidence="11" type="ORF">ACFQHK_03355</name>
</gene>
<comment type="subcellular location">
    <subcellularLocation>
        <location evidence="1 10">Cytoplasm</location>
    </subcellularLocation>
</comment>
<evidence type="ECO:0000256" key="6">
    <source>
        <dbReference type="ARBA" id="ARBA00022563"/>
    </source>
</evidence>
<dbReference type="HAMAP" id="MF_00486">
    <property type="entry name" value="McH"/>
    <property type="match status" value="1"/>
</dbReference>
<dbReference type="Pfam" id="PF02289">
    <property type="entry name" value="MCH"/>
    <property type="match status" value="1"/>
</dbReference>
<evidence type="ECO:0000256" key="2">
    <source>
        <dbReference type="ARBA" id="ARBA00006902"/>
    </source>
</evidence>
<protein>
    <recommendedName>
        <fullName evidence="4 10">Methenyltetrahydromethanopterin cyclohydrolase</fullName>
        <ecNumber evidence="3 10">3.5.4.27</ecNumber>
    </recommendedName>
    <alternativeName>
        <fullName evidence="8 10">Methenyl-H4MPT cyclohydrolase</fullName>
    </alternativeName>
</protein>
<keyword evidence="5 10" id="KW-0963">Cytoplasm</keyword>
<dbReference type="GO" id="GO:0005737">
    <property type="term" value="C:cytoplasm"/>
    <property type="evidence" value="ECO:0007669"/>
    <property type="project" value="UniProtKB-SubCell"/>
</dbReference>
<evidence type="ECO:0000256" key="5">
    <source>
        <dbReference type="ARBA" id="ARBA00022490"/>
    </source>
</evidence>